<sequence>MIGNVDLVGLAGWMDAQGLGKGPIDDVRMLSGGTQNILMRFRRMGENYVLRRPPFALRDNSNETMRREARVLKALDGSGVPHPRLIAACASEDVIGSAFYLMEPVEGFNPAEGLPALHTSRPELRHRIGLAMVEAIAALGAIDWQGAGLTGFGKPENYLERQVGRWKAQLVSYQQLACWPGPANIPGIERVASWLEKNRPTSFTPGIIHGDFHLANVMVRPDNGDLAAVVDWELSTIGDPLLDLGWLLATWPEGETPASTDVAVLPWSGFATPDELTHHYANVTGRSLENLDWYVVLACFKLGIILEGTFARACAGQARMEVGNQLHAQTIDLFARALRRIDKKDCK</sequence>
<evidence type="ECO:0000313" key="3">
    <source>
        <dbReference type="Proteomes" id="UP001222770"/>
    </source>
</evidence>
<accession>A0ABT6CLV3</accession>
<comment type="caution">
    <text evidence="2">The sequence shown here is derived from an EMBL/GenBank/DDBJ whole genome shotgun (WGS) entry which is preliminary data.</text>
</comment>
<keyword evidence="3" id="KW-1185">Reference proteome</keyword>
<dbReference type="RefSeq" id="WP_277279667.1">
    <property type="nucleotide sequence ID" value="NZ_JAROCY010000018.1"/>
</dbReference>
<dbReference type="CDD" id="cd05154">
    <property type="entry name" value="ACAD10_11_N-like"/>
    <property type="match status" value="1"/>
</dbReference>
<proteinExistence type="predicted"/>
<name>A0ABT6CLV3_9SPHN</name>
<dbReference type="Pfam" id="PF01636">
    <property type="entry name" value="APH"/>
    <property type="match status" value="1"/>
</dbReference>
<reference evidence="2 3" key="1">
    <citation type="submission" date="2023-03" db="EMBL/GenBank/DDBJ databases">
        <title>Novosphingobium cyanobacteriorum sp. nov., isolated from a eutrophic reservoir during the Microcystis bloom period.</title>
        <authorList>
            <person name="Kang M."/>
            <person name="Le V."/>
            <person name="Ko S.-R."/>
            <person name="Lee S.-A."/>
            <person name="Ahn C.-Y."/>
        </authorList>
    </citation>
    <scope>NUCLEOTIDE SEQUENCE [LARGE SCALE GENOMIC DNA]</scope>
    <source>
        <strain evidence="2 3">HBC54</strain>
    </source>
</reference>
<dbReference type="InterPro" id="IPR041726">
    <property type="entry name" value="ACAD10_11_N"/>
</dbReference>
<organism evidence="2 3">
    <name type="scientific">Novosphingobium cyanobacteriorum</name>
    <dbReference type="NCBI Taxonomy" id="3024215"/>
    <lineage>
        <taxon>Bacteria</taxon>
        <taxon>Pseudomonadati</taxon>
        <taxon>Pseudomonadota</taxon>
        <taxon>Alphaproteobacteria</taxon>
        <taxon>Sphingomonadales</taxon>
        <taxon>Sphingomonadaceae</taxon>
        <taxon>Novosphingobium</taxon>
    </lineage>
</organism>
<dbReference type="EMBL" id="JAROCY010000018">
    <property type="protein sequence ID" value="MDF8334896.1"/>
    <property type="molecule type" value="Genomic_DNA"/>
</dbReference>
<evidence type="ECO:0000313" key="2">
    <source>
        <dbReference type="EMBL" id="MDF8334896.1"/>
    </source>
</evidence>
<dbReference type="Gene3D" id="3.90.1200.10">
    <property type="match status" value="1"/>
</dbReference>
<gene>
    <name evidence="2" type="ORF">POM99_16940</name>
</gene>
<dbReference type="InterPro" id="IPR052898">
    <property type="entry name" value="ACAD10-like"/>
</dbReference>
<dbReference type="PANTHER" id="PTHR47829">
    <property type="entry name" value="HYDROLASE, PUTATIVE (AFU_ORTHOLOGUE AFUA_1G12880)-RELATED"/>
    <property type="match status" value="1"/>
</dbReference>
<dbReference type="SUPFAM" id="SSF56112">
    <property type="entry name" value="Protein kinase-like (PK-like)"/>
    <property type="match status" value="1"/>
</dbReference>
<dbReference type="InterPro" id="IPR011009">
    <property type="entry name" value="Kinase-like_dom_sf"/>
</dbReference>
<evidence type="ECO:0000259" key="1">
    <source>
        <dbReference type="Pfam" id="PF01636"/>
    </source>
</evidence>
<dbReference type="Proteomes" id="UP001222770">
    <property type="component" value="Unassembled WGS sequence"/>
</dbReference>
<dbReference type="InterPro" id="IPR002575">
    <property type="entry name" value="Aminoglycoside_PTrfase"/>
</dbReference>
<dbReference type="Gene3D" id="3.30.200.20">
    <property type="entry name" value="Phosphorylase Kinase, domain 1"/>
    <property type="match status" value="1"/>
</dbReference>
<feature type="domain" description="Aminoglycoside phosphotransferase" evidence="1">
    <location>
        <begin position="43"/>
        <end position="258"/>
    </location>
</feature>
<dbReference type="PANTHER" id="PTHR47829:SF1">
    <property type="entry name" value="HAD FAMILY PHOSPHATASE"/>
    <property type="match status" value="1"/>
</dbReference>
<protein>
    <submittedName>
        <fullName evidence="2">Phosphotransferase family protein</fullName>
    </submittedName>
</protein>